<evidence type="ECO:0000256" key="2">
    <source>
        <dbReference type="ARBA" id="ARBA00023163"/>
    </source>
</evidence>
<evidence type="ECO:0000259" key="5">
    <source>
        <dbReference type="PROSITE" id="PS51843"/>
    </source>
</evidence>
<proteinExistence type="predicted"/>
<feature type="compositionally biased region" description="Polar residues" evidence="4">
    <location>
        <begin position="48"/>
        <end position="59"/>
    </location>
</feature>
<evidence type="ECO:0000256" key="3">
    <source>
        <dbReference type="ARBA" id="ARBA00023170"/>
    </source>
</evidence>
<dbReference type="Pfam" id="PF00104">
    <property type="entry name" value="Hormone_recep"/>
    <property type="match status" value="1"/>
</dbReference>
<dbReference type="InterPro" id="IPR001723">
    <property type="entry name" value="Nuclear_hrmn_rcpt"/>
</dbReference>
<dbReference type="Proteomes" id="UP000887577">
    <property type="component" value="Unplaced"/>
</dbReference>
<dbReference type="SMART" id="SM00430">
    <property type="entry name" value="HOLI"/>
    <property type="match status" value="1"/>
</dbReference>
<dbReference type="SUPFAM" id="SSF48508">
    <property type="entry name" value="Nuclear receptor ligand-binding domain"/>
    <property type="match status" value="1"/>
</dbReference>
<evidence type="ECO:0000313" key="6">
    <source>
        <dbReference type="Proteomes" id="UP000887577"/>
    </source>
</evidence>
<dbReference type="AlphaFoldDB" id="A0A914YRR8"/>
<evidence type="ECO:0000313" key="7">
    <source>
        <dbReference type="WBParaSite" id="PSU_v2.g2707.t1"/>
    </source>
</evidence>
<dbReference type="InterPro" id="IPR000536">
    <property type="entry name" value="Nucl_hrmn_rcpt_lig-bd"/>
</dbReference>
<feature type="compositionally biased region" description="Low complexity" evidence="4">
    <location>
        <begin position="37"/>
        <end position="47"/>
    </location>
</feature>
<keyword evidence="1" id="KW-0805">Transcription regulation</keyword>
<protein>
    <submittedName>
        <fullName evidence="7">NR LBD domain-containing protein</fullName>
    </submittedName>
</protein>
<feature type="compositionally biased region" description="Basic and acidic residues" evidence="4">
    <location>
        <begin position="1"/>
        <end position="14"/>
    </location>
</feature>
<dbReference type="Gene3D" id="1.10.565.10">
    <property type="entry name" value="Retinoid X Receptor"/>
    <property type="match status" value="1"/>
</dbReference>
<dbReference type="InterPro" id="IPR035500">
    <property type="entry name" value="NHR-like_dom_sf"/>
</dbReference>
<keyword evidence="2" id="KW-0804">Transcription</keyword>
<dbReference type="PROSITE" id="PS51843">
    <property type="entry name" value="NR_LBD"/>
    <property type="match status" value="1"/>
</dbReference>
<sequence>MKPEAIQNERDRIGSTKRSRKRALPNHLASNSGYPMSSTRSSISASSDENTNDNGDNSRSSLSPHQQQQLQQQQQTASSTSQQQQQQQNLTNEASKRLIEMLMDIEIRLTSTLSEDDKLTARQRIINLIISWSNMLHPLPDLQFNDKVNLLKHCTSAFGLLQTLQRSMSSAHIVLPNETYLSLTTTYAPEVSTIVARILDELLTPLRRINVERSEFACVKAFILLQPDICGLSVTTRDRIRESRDSFTRALFTHMSHNHSISDAAVRLSSLQMILPSLFSISKEICENATLGTLFGLIEAPQPILPVTTLPSTSGTPGSLTSGQPIIPTQSSMTIPTTLPSSRPDSKENINLLAQFNLSNMLNINRPLENPQQPQFNLPVSLANFTGFNFGSVSFFYSRLKVLEDFGKSFGTFCQKF</sequence>
<feature type="domain" description="NR LBD" evidence="5">
    <location>
        <begin position="61"/>
        <end position="311"/>
    </location>
</feature>
<reference evidence="7" key="1">
    <citation type="submission" date="2022-11" db="UniProtKB">
        <authorList>
            <consortium name="WormBaseParasite"/>
        </authorList>
    </citation>
    <scope>IDENTIFICATION</scope>
</reference>
<dbReference type="InterPro" id="IPR050274">
    <property type="entry name" value="Nuclear_hormone_rcpt_NR2"/>
</dbReference>
<evidence type="ECO:0000256" key="1">
    <source>
        <dbReference type="ARBA" id="ARBA00023015"/>
    </source>
</evidence>
<dbReference type="WBParaSite" id="PSU_v2.g2707.t1">
    <property type="protein sequence ID" value="PSU_v2.g2707.t1"/>
    <property type="gene ID" value="PSU_v2.g2707"/>
</dbReference>
<feature type="region of interest" description="Disordered" evidence="4">
    <location>
        <begin position="1"/>
        <end position="91"/>
    </location>
</feature>
<evidence type="ECO:0000256" key="4">
    <source>
        <dbReference type="SAM" id="MobiDB-lite"/>
    </source>
</evidence>
<dbReference type="PANTHER" id="PTHR24083">
    <property type="entry name" value="NUCLEAR HORMONE RECEPTOR"/>
    <property type="match status" value="1"/>
</dbReference>
<keyword evidence="6" id="KW-1185">Reference proteome</keyword>
<keyword evidence="3" id="KW-0675">Receptor</keyword>
<dbReference type="PRINTS" id="PR00398">
    <property type="entry name" value="STRDHORMONER"/>
</dbReference>
<feature type="compositionally biased region" description="Basic residues" evidence="4">
    <location>
        <begin position="15"/>
        <end position="24"/>
    </location>
</feature>
<organism evidence="6 7">
    <name type="scientific">Panagrolaimus superbus</name>
    <dbReference type="NCBI Taxonomy" id="310955"/>
    <lineage>
        <taxon>Eukaryota</taxon>
        <taxon>Metazoa</taxon>
        <taxon>Ecdysozoa</taxon>
        <taxon>Nematoda</taxon>
        <taxon>Chromadorea</taxon>
        <taxon>Rhabditida</taxon>
        <taxon>Tylenchina</taxon>
        <taxon>Panagrolaimomorpha</taxon>
        <taxon>Panagrolaimoidea</taxon>
        <taxon>Panagrolaimidae</taxon>
        <taxon>Panagrolaimus</taxon>
    </lineage>
</organism>
<feature type="compositionally biased region" description="Low complexity" evidence="4">
    <location>
        <begin position="60"/>
        <end position="88"/>
    </location>
</feature>
<name>A0A914YRR8_9BILA</name>
<accession>A0A914YRR8</accession>